<dbReference type="SUPFAM" id="SSF52172">
    <property type="entry name" value="CheY-like"/>
    <property type="match status" value="1"/>
</dbReference>
<dbReference type="GO" id="GO:0050568">
    <property type="term" value="F:protein-glutamine glutaminase activity"/>
    <property type="evidence" value="ECO:0007669"/>
    <property type="project" value="UniProtKB-UniRule"/>
</dbReference>
<dbReference type="PROSITE" id="PS50122">
    <property type="entry name" value="CHEB"/>
    <property type="match status" value="1"/>
</dbReference>
<dbReference type="InterPro" id="IPR001789">
    <property type="entry name" value="Sig_transdc_resp-reg_receiver"/>
</dbReference>
<dbReference type="SMART" id="SM00448">
    <property type="entry name" value="REC"/>
    <property type="match status" value="1"/>
</dbReference>
<dbReference type="SUPFAM" id="SSF52738">
    <property type="entry name" value="Methylesterase CheB, C-terminal domain"/>
    <property type="match status" value="1"/>
</dbReference>
<reference evidence="9 10" key="1">
    <citation type="submission" date="2017-11" db="EMBL/GenBank/DDBJ databases">
        <title>Draft genome sequence of Rhizobiales bacterium SY3-13.</title>
        <authorList>
            <person name="Sun C."/>
        </authorList>
    </citation>
    <scope>NUCLEOTIDE SEQUENCE [LARGE SCALE GENOMIC DNA]</scope>
    <source>
        <strain evidence="9 10">SY3-13</strain>
    </source>
</reference>
<sequence length="368" mass="38513">MAGVTTELAPPRSDGAGGLHVLVVDDSVFARAMIAKWVEEARLGTVATAADGEQALKKLAVFPADVVTLDLEMPVLSGYEAVPRILAMRPDIRIVVVSGQSEAAARKTFRALDLGAVDFVSKPGPGDKDAFRHQIVERVRALGERHGSRQARDAAAVLPSSAPAVAKPPVRVPEPRGERPAILAIGASTGGPDALARLLKAIGPRINVPVVLCQHMPAKFTSILAANLTRQTGLECREGEDGEQLLPGRVYVAPGDRHMLVRRKGATHHIHLSSDPPEHFCRPSVDPMFRSLAEAYGPRVLALVLTGMGTDGAKGAAALSAAGASIAVQDEESSVVWGMPGAVVKAGVATTVLPVEALAELVRKSCVA</sequence>
<dbReference type="CDD" id="cd16432">
    <property type="entry name" value="CheB_Rec"/>
    <property type="match status" value="1"/>
</dbReference>
<feature type="domain" description="CheB-type methylesterase" evidence="8">
    <location>
        <begin position="173"/>
        <end position="359"/>
    </location>
</feature>
<comment type="domain">
    <text evidence="4">Contains a C-terminal catalytic domain, and an N-terminal region which modulates catalytic activity.</text>
</comment>
<dbReference type="PIRSF" id="PIRSF000876">
    <property type="entry name" value="RR_chemtxs_CheB"/>
    <property type="match status" value="1"/>
</dbReference>
<feature type="modified residue" description="4-aspartylphosphate" evidence="4 6">
    <location>
        <position position="70"/>
    </location>
</feature>
<comment type="similarity">
    <text evidence="4">Belongs to the CheB family.</text>
</comment>
<dbReference type="GO" id="GO:0006935">
    <property type="term" value="P:chemotaxis"/>
    <property type="evidence" value="ECO:0007669"/>
    <property type="project" value="UniProtKB-UniRule"/>
</dbReference>
<gene>
    <name evidence="4" type="primary">cheB</name>
    <name evidence="9" type="ORF">CVT23_08880</name>
</gene>
<dbReference type="EC" id="3.1.1.61" evidence="4"/>
<comment type="caution">
    <text evidence="9">The sequence shown here is derived from an EMBL/GenBank/DDBJ whole genome shotgun (WGS) entry which is preliminary data.</text>
</comment>
<dbReference type="OrthoDB" id="9793421at2"/>
<dbReference type="InterPro" id="IPR000673">
    <property type="entry name" value="Sig_transdc_resp-reg_Me-estase"/>
</dbReference>
<dbReference type="InterPro" id="IPR035909">
    <property type="entry name" value="CheB_C"/>
</dbReference>
<keyword evidence="1 4" id="KW-0145">Chemotaxis</keyword>
<evidence type="ECO:0000256" key="2">
    <source>
        <dbReference type="ARBA" id="ARBA00022801"/>
    </source>
</evidence>
<evidence type="ECO:0000259" key="7">
    <source>
        <dbReference type="PROSITE" id="PS50110"/>
    </source>
</evidence>
<dbReference type="AlphaFoldDB" id="A0A2M9G2G1"/>
<evidence type="ECO:0000259" key="8">
    <source>
        <dbReference type="PROSITE" id="PS50122"/>
    </source>
</evidence>
<dbReference type="PROSITE" id="PS50110">
    <property type="entry name" value="RESPONSE_REGULATORY"/>
    <property type="match status" value="1"/>
</dbReference>
<name>A0A2M9G2G1_9PROT</name>
<dbReference type="GO" id="GO:0008984">
    <property type="term" value="F:protein-glutamate methylesterase activity"/>
    <property type="evidence" value="ECO:0007669"/>
    <property type="project" value="UniProtKB-UniRule"/>
</dbReference>
<evidence type="ECO:0000256" key="4">
    <source>
        <dbReference type="HAMAP-Rule" id="MF_00099"/>
    </source>
</evidence>
<dbReference type="NCBIfam" id="NF001965">
    <property type="entry name" value="PRK00742.1"/>
    <property type="match status" value="1"/>
</dbReference>
<evidence type="ECO:0000256" key="5">
    <source>
        <dbReference type="PROSITE-ProRule" id="PRU00050"/>
    </source>
</evidence>
<dbReference type="HAMAP" id="MF_00099">
    <property type="entry name" value="CheB_chemtxs"/>
    <property type="match status" value="1"/>
</dbReference>
<dbReference type="InterPro" id="IPR008248">
    <property type="entry name" value="CheB-like"/>
</dbReference>
<evidence type="ECO:0000313" key="9">
    <source>
        <dbReference type="EMBL" id="PJK29880.1"/>
    </source>
</evidence>
<dbReference type="RefSeq" id="WP_109793157.1">
    <property type="nucleotide sequence ID" value="NZ_PHIG01000031.1"/>
</dbReference>
<evidence type="ECO:0000256" key="6">
    <source>
        <dbReference type="PROSITE-ProRule" id="PRU00169"/>
    </source>
</evidence>
<dbReference type="Gene3D" id="3.40.50.2300">
    <property type="match status" value="1"/>
</dbReference>
<keyword evidence="10" id="KW-1185">Reference proteome</keyword>
<dbReference type="EMBL" id="PHIG01000031">
    <property type="protein sequence ID" value="PJK29880.1"/>
    <property type="molecule type" value="Genomic_DNA"/>
</dbReference>
<accession>A0A2M9G2G1</accession>
<dbReference type="GO" id="GO:0000156">
    <property type="term" value="F:phosphorelay response regulator activity"/>
    <property type="evidence" value="ECO:0007669"/>
    <property type="project" value="InterPro"/>
</dbReference>
<keyword evidence="2 4" id="KW-0378">Hydrolase</keyword>
<dbReference type="Pfam" id="PF00072">
    <property type="entry name" value="Response_reg"/>
    <property type="match status" value="1"/>
</dbReference>
<protein>
    <recommendedName>
        <fullName evidence="4">Protein-glutamate methylesterase/protein-glutamine glutaminase</fullName>
        <ecNumber evidence="4">3.1.1.61</ecNumber>
        <ecNumber evidence="4">3.5.1.44</ecNumber>
    </recommendedName>
</protein>
<comment type="PTM">
    <text evidence="4">Phosphorylated by CheA. Phosphorylation of the N-terminal regulatory domain activates the methylesterase activity.</text>
</comment>
<organism evidence="9 10">
    <name type="scientific">Minwuia thermotolerans</name>
    <dbReference type="NCBI Taxonomy" id="2056226"/>
    <lineage>
        <taxon>Bacteria</taxon>
        <taxon>Pseudomonadati</taxon>
        <taxon>Pseudomonadota</taxon>
        <taxon>Alphaproteobacteria</taxon>
        <taxon>Minwuiales</taxon>
        <taxon>Minwuiaceae</taxon>
        <taxon>Minwuia</taxon>
    </lineage>
</organism>
<feature type="active site" evidence="4 5">
    <location>
        <position position="215"/>
    </location>
</feature>
<feature type="active site" evidence="4 5">
    <location>
        <position position="188"/>
    </location>
</feature>
<dbReference type="PANTHER" id="PTHR42872:SF3">
    <property type="entry name" value="PROTEIN-GLUTAMATE METHYLESTERASE_PROTEIN-GLUTAMINE GLUTAMINASE 1"/>
    <property type="match status" value="1"/>
</dbReference>
<keyword evidence="4 6" id="KW-0597">Phosphoprotein</keyword>
<comment type="catalytic activity">
    <reaction evidence="3 4">
        <text>[protein]-L-glutamate 5-O-methyl ester + H2O = L-glutamyl-[protein] + methanol + H(+)</text>
        <dbReference type="Rhea" id="RHEA:23236"/>
        <dbReference type="Rhea" id="RHEA-COMP:10208"/>
        <dbReference type="Rhea" id="RHEA-COMP:10311"/>
        <dbReference type="ChEBI" id="CHEBI:15377"/>
        <dbReference type="ChEBI" id="CHEBI:15378"/>
        <dbReference type="ChEBI" id="CHEBI:17790"/>
        <dbReference type="ChEBI" id="CHEBI:29973"/>
        <dbReference type="ChEBI" id="CHEBI:82795"/>
        <dbReference type="EC" id="3.1.1.61"/>
    </reaction>
</comment>
<evidence type="ECO:0000256" key="3">
    <source>
        <dbReference type="ARBA" id="ARBA00048267"/>
    </source>
</evidence>
<feature type="domain" description="Response regulatory" evidence="7">
    <location>
        <begin position="20"/>
        <end position="137"/>
    </location>
</feature>
<comment type="function">
    <text evidence="4">Involved in chemotaxis. Part of a chemotaxis signal transduction system that modulates chemotaxis in response to various stimuli. Catalyzes the demethylation of specific methylglutamate residues introduced into the chemoreceptors (methyl-accepting chemotaxis proteins or MCP) by CheR. Also mediates the irreversible deamidation of specific glutamine residues to glutamic acid.</text>
</comment>
<comment type="subcellular location">
    <subcellularLocation>
        <location evidence="4">Cytoplasm</location>
    </subcellularLocation>
</comment>
<dbReference type="CDD" id="cd17541">
    <property type="entry name" value="REC_CheB-like"/>
    <property type="match status" value="1"/>
</dbReference>
<keyword evidence="4" id="KW-0963">Cytoplasm</keyword>
<proteinExistence type="inferred from homology"/>
<dbReference type="EC" id="3.5.1.44" evidence="4"/>
<evidence type="ECO:0000313" key="10">
    <source>
        <dbReference type="Proteomes" id="UP000229498"/>
    </source>
</evidence>
<dbReference type="Gene3D" id="3.40.50.180">
    <property type="entry name" value="Methylesterase CheB, C-terminal domain"/>
    <property type="match status" value="1"/>
</dbReference>
<feature type="active site" evidence="4 5">
    <location>
        <position position="311"/>
    </location>
</feature>
<dbReference type="GO" id="GO:0005737">
    <property type="term" value="C:cytoplasm"/>
    <property type="evidence" value="ECO:0007669"/>
    <property type="project" value="UniProtKB-SubCell"/>
</dbReference>
<evidence type="ECO:0000256" key="1">
    <source>
        <dbReference type="ARBA" id="ARBA00022500"/>
    </source>
</evidence>
<dbReference type="Pfam" id="PF01339">
    <property type="entry name" value="CheB_methylest"/>
    <property type="match status" value="1"/>
</dbReference>
<dbReference type="InterPro" id="IPR011006">
    <property type="entry name" value="CheY-like_superfamily"/>
</dbReference>
<dbReference type="PANTHER" id="PTHR42872">
    <property type="entry name" value="PROTEIN-GLUTAMATE METHYLESTERASE/PROTEIN-GLUTAMINE GLUTAMINASE"/>
    <property type="match status" value="1"/>
</dbReference>
<comment type="catalytic activity">
    <reaction evidence="4">
        <text>L-glutaminyl-[protein] + H2O = L-glutamyl-[protein] + NH4(+)</text>
        <dbReference type="Rhea" id="RHEA:16441"/>
        <dbReference type="Rhea" id="RHEA-COMP:10207"/>
        <dbReference type="Rhea" id="RHEA-COMP:10208"/>
        <dbReference type="ChEBI" id="CHEBI:15377"/>
        <dbReference type="ChEBI" id="CHEBI:28938"/>
        <dbReference type="ChEBI" id="CHEBI:29973"/>
        <dbReference type="ChEBI" id="CHEBI:30011"/>
        <dbReference type="EC" id="3.5.1.44"/>
    </reaction>
</comment>
<dbReference type="Proteomes" id="UP000229498">
    <property type="component" value="Unassembled WGS sequence"/>
</dbReference>